<keyword evidence="5" id="KW-0862">Zinc</keyword>
<accession>A0AA39GYW2</accession>
<feature type="region of interest" description="Disordered" evidence="8">
    <location>
        <begin position="1"/>
        <end position="28"/>
    </location>
</feature>
<dbReference type="GO" id="GO:0006154">
    <property type="term" value="P:adenosine catabolic process"/>
    <property type="evidence" value="ECO:0007669"/>
    <property type="project" value="TreeGrafter"/>
</dbReference>
<organism evidence="10 11">
    <name type="scientific">Steinernema hermaphroditum</name>
    <dbReference type="NCBI Taxonomy" id="289476"/>
    <lineage>
        <taxon>Eukaryota</taxon>
        <taxon>Metazoa</taxon>
        <taxon>Ecdysozoa</taxon>
        <taxon>Nematoda</taxon>
        <taxon>Chromadorea</taxon>
        <taxon>Rhabditida</taxon>
        <taxon>Tylenchina</taxon>
        <taxon>Panagrolaimomorpha</taxon>
        <taxon>Strongyloidoidea</taxon>
        <taxon>Steinernematidae</taxon>
        <taxon>Steinernema</taxon>
    </lineage>
</organism>
<evidence type="ECO:0000313" key="11">
    <source>
        <dbReference type="Proteomes" id="UP001175271"/>
    </source>
</evidence>
<dbReference type="CDD" id="cd00443">
    <property type="entry name" value="ADA_AMPD"/>
    <property type="match status" value="1"/>
</dbReference>
<keyword evidence="11" id="KW-1185">Reference proteome</keyword>
<sequence length="448" mass="50059">MHPKAAKSGNRRFGRNRFAPKPTSSKRDCSANRVKTFFSTSSCLHRSICILHCAKICFLPLHYRFDQSSTSQTVPFVIEESLIGKYIMRGLNEVQKLKAFCKSLPKVELHAHLNGSISFDTIQELVTLKREIFPEFEGLSDVEKTLLQPKDVLTMDEVFKLFPIVHSLTLHKEAIELATTRVIEEFAADGVMYLELRTTPKATAHMTKMDCIQAITSGIKNATTGPRAIVVKVLLSIDRSRGLKDAQDTVELLKQFVQKGESLIIGVDLSGNPKVDGRQYLPLLTTVREMGLKITLHLAELSNYIEELDALIAFKPDRIGHGTFIHSHGNASTVQFVSKHKIPLEICLTSNELCGTTKTVADSHFKIWKKLANPVCISTDDKGLMGSDLSNEYFRAAQAFDLSRLDLIDCAKTSLKAASLQHDDSTFISLKERLDFFEKECISIALKS</sequence>
<dbReference type="GO" id="GO:0046103">
    <property type="term" value="P:inosine biosynthetic process"/>
    <property type="evidence" value="ECO:0007669"/>
    <property type="project" value="TreeGrafter"/>
</dbReference>
<dbReference type="InterPro" id="IPR032466">
    <property type="entry name" value="Metal_Hydrolase"/>
</dbReference>
<dbReference type="InterPro" id="IPR001365">
    <property type="entry name" value="A_deaminase_dom"/>
</dbReference>
<evidence type="ECO:0000259" key="9">
    <source>
        <dbReference type="Pfam" id="PF00962"/>
    </source>
</evidence>
<evidence type="ECO:0000256" key="6">
    <source>
        <dbReference type="ARBA" id="ARBA00023080"/>
    </source>
</evidence>
<evidence type="ECO:0000256" key="1">
    <source>
        <dbReference type="ARBA" id="ARBA00001947"/>
    </source>
</evidence>
<dbReference type="SUPFAM" id="SSF51556">
    <property type="entry name" value="Metallo-dependent hydrolases"/>
    <property type="match status" value="1"/>
</dbReference>
<feature type="compositionally biased region" description="Basic residues" evidence="8">
    <location>
        <begin position="1"/>
        <end position="15"/>
    </location>
</feature>
<dbReference type="GO" id="GO:0009117">
    <property type="term" value="P:nucleotide metabolic process"/>
    <property type="evidence" value="ECO:0007669"/>
    <property type="project" value="UniProtKB-KW"/>
</dbReference>
<evidence type="ECO:0000313" key="10">
    <source>
        <dbReference type="EMBL" id="KAK0396113.1"/>
    </source>
</evidence>
<evidence type="ECO:0000256" key="5">
    <source>
        <dbReference type="ARBA" id="ARBA00022833"/>
    </source>
</evidence>
<evidence type="ECO:0000256" key="8">
    <source>
        <dbReference type="SAM" id="MobiDB-lite"/>
    </source>
</evidence>
<proteinExistence type="inferred from homology"/>
<dbReference type="GO" id="GO:0004000">
    <property type="term" value="F:adenosine deaminase activity"/>
    <property type="evidence" value="ECO:0007669"/>
    <property type="project" value="TreeGrafter"/>
</dbReference>
<feature type="domain" description="Adenosine deaminase" evidence="9">
    <location>
        <begin position="105"/>
        <end position="426"/>
    </location>
</feature>
<dbReference type="PANTHER" id="PTHR11409">
    <property type="entry name" value="ADENOSINE DEAMINASE"/>
    <property type="match status" value="1"/>
</dbReference>
<dbReference type="PANTHER" id="PTHR11409:SF42">
    <property type="entry name" value="ADENOSINE DEAMINASE-LIKE PROTEIN"/>
    <property type="match status" value="1"/>
</dbReference>
<evidence type="ECO:0000256" key="7">
    <source>
        <dbReference type="ARBA" id="ARBA00048787"/>
    </source>
</evidence>
<dbReference type="InterPro" id="IPR006330">
    <property type="entry name" value="Ado/ade_deaminase"/>
</dbReference>
<comment type="caution">
    <text evidence="10">The sequence shown here is derived from an EMBL/GenBank/DDBJ whole genome shotgun (WGS) entry which is preliminary data.</text>
</comment>
<name>A0AA39GYW2_9BILA</name>
<dbReference type="EMBL" id="JAUCMV010000005">
    <property type="protein sequence ID" value="KAK0396113.1"/>
    <property type="molecule type" value="Genomic_DNA"/>
</dbReference>
<keyword evidence="3" id="KW-0479">Metal-binding</keyword>
<dbReference type="Gene3D" id="3.20.20.140">
    <property type="entry name" value="Metal-dependent hydrolases"/>
    <property type="match status" value="1"/>
</dbReference>
<keyword evidence="4" id="KW-0378">Hydrolase</keyword>
<evidence type="ECO:0000256" key="3">
    <source>
        <dbReference type="ARBA" id="ARBA00022723"/>
    </source>
</evidence>
<dbReference type="Pfam" id="PF00962">
    <property type="entry name" value="A_deaminase"/>
    <property type="match status" value="1"/>
</dbReference>
<gene>
    <name evidence="10" type="ORF">QR680_001568</name>
</gene>
<evidence type="ECO:0000256" key="2">
    <source>
        <dbReference type="ARBA" id="ARBA00006676"/>
    </source>
</evidence>
<evidence type="ECO:0000256" key="4">
    <source>
        <dbReference type="ARBA" id="ARBA00022801"/>
    </source>
</evidence>
<comment type="catalytic activity">
    <reaction evidence="7">
        <text>N(6)-methyl-AMP + H2O + H(+) = IMP + methylamine</text>
        <dbReference type="Rhea" id="RHEA:16001"/>
        <dbReference type="ChEBI" id="CHEBI:15377"/>
        <dbReference type="ChEBI" id="CHEBI:15378"/>
        <dbReference type="ChEBI" id="CHEBI:58053"/>
        <dbReference type="ChEBI" id="CHEBI:59338"/>
        <dbReference type="ChEBI" id="CHEBI:144842"/>
    </reaction>
    <physiologicalReaction direction="left-to-right" evidence="7">
        <dbReference type="Rhea" id="RHEA:16002"/>
    </physiologicalReaction>
</comment>
<protein>
    <recommendedName>
        <fullName evidence="9">Adenosine deaminase domain-containing protein</fullName>
    </recommendedName>
</protein>
<comment type="similarity">
    <text evidence="2">Belongs to the metallo-dependent hydrolases superfamily. Adenosine and AMP deaminases family.</text>
</comment>
<comment type="cofactor">
    <cofactor evidence="1">
        <name>Zn(2+)</name>
        <dbReference type="ChEBI" id="CHEBI:29105"/>
    </cofactor>
</comment>
<dbReference type="Proteomes" id="UP001175271">
    <property type="component" value="Unassembled WGS sequence"/>
</dbReference>
<dbReference type="GO" id="GO:0046872">
    <property type="term" value="F:metal ion binding"/>
    <property type="evidence" value="ECO:0007669"/>
    <property type="project" value="UniProtKB-KW"/>
</dbReference>
<keyword evidence="6" id="KW-0546">Nucleotide metabolism</keyword>
<reference evidence="10" key="1">
    <citation type="submission" date="2023-06" db="EMBL/GenBank/DDBJ databases">
        <title>Genomic analysis of the entomopathogenic nematode Steinernema hermaphroditum.</title>
        <authorList>
            <person name="Schwarz E.M."/>
            <person name="Heppert J.K."/>
            <person name="Baniya A."/>
            <person name="Schwartz H.T."/>
            <person name="Tan C.-H."/>
            <person name="Antoshechkin I."/>
            <person name="Sternberg P.W."/>
            <person name="Goodrich-Blair H."/>
            <person name="Dillman A.R."/>
        </authorList>
    </citation>
    <scope>NUCLEOTIDE SEQUENCE</scope>
    <source>
        <strain evidence="10">PS9179</strain>
        <tissue evidence="10">Whole animal</tissue>
    </source>
</reference>
<dbReference type="AlphaFoldDB" id="A0AA39GYW2"/>